<evidence type="ECO:0000256" key="1">
    <source>
        <dbReference type="SAM" id="MobiDB-lite"/>
    </source>
</evidence>
<keyword evidence="3" id="KW-1185">Reference proteome</keyword>
<reference evidence="2" key="1">
    <citation type="submission" date="2020-05" db="EMBL/GenBank/DDBJ databases">
        <title>Mycena genomes resolve the evolution of fungal bioluminescence.</title>
        <authorList>
            <person name="Tsai I.J."/>
        </authorList>
    </citation>
    <scope>NUCLEOTIDE SEQUENCE</scope>
    <source>
        <strain evidence="2">171206Taipei</strain>
    </source>
</reference>
<dbReference type="GeneID" id="59347448"/>
<dbReference type="OrthoDB" id="2817141at2759"/>
<evidence type="ECO:0000313" key="2">
    <source>
        <dbReference type="EMBL" id="KAF7298786.1"/>
    </source>
</evidence>
<comment type="caution">
    <text evidence="2">The sequence shown here is derived from an EMBL/GenBank/DDBJ whole genome shotgun (WGS) entry which is preliminary data.</text>
</comment>
<sequence>MRSLKVTFEDHSSFPAIPLQLPRQTGFFQTMPSNVDEISIQPGALYRNRLGDGRRCHTTLDRVRQWGRDHDEFEPIYAEARSTDGNIHFYLRLLPNAQHATQDRSLQSFAMYEKAVCDAEFHANHLRAIRGHIIPRHYGMWFMDTGSWAGLVLFTIVQWCGVPYRDLIRQKEDSEELRILVGRTYEQLHDYGVVHAPGGDPTRDPFAKVMFDVANRKSNGGLRCYVIDFSEAQAGHYCQRKLPILPLGTFIPSRQVGCREVGGLLCLLDFSNYAERDDTETPAQEALEWHTQYHNHHPGVDNALALVAQRAKMYAPWPEVYKGSYKLVNPESDYPEVVPVPDGPPPIKRMPINPTRKLSSGSDSSDSQ</sequence>
<organism evidence="2 3">
    <name type="scientific">Mycena indigotica</name>
    <dbReference type="NCBI Taxonomy" id="2126181"/>
    <lineage>
        <taxon>Eukaryota</taxon>
        <taxon>Fungi</taxon>
        <taxon>Dikarya</taxon>
        <taxon>Basidiomycota</taxon>
        <taxon>Agaricomycotina</taxon>
        <taxon>Agaricomycetes</taxon>
        <taxon>Agaricomycetidae</taxon>
        <taxon>Agaricales</taxon>
        <taxon>Marasmiineae</taxon>
        <taxon>Mycenaceae</taxon>
        <taxon>Mycena</taxon>
    </lineage>
</organism>
<dbReference type="EMBL" id="JACAZF010000007">
    <property type="protein sequence ID" value="KAF7298786.1"/>
    <property type="molecule type" value="Genomic_DNA"/>
</dbReference>
<protein>
    <submittedName>
        <fullName evidence="2">Uncharacterized protein</fullName>
    </submittedName>
</protein>
<evidence type="ECO:0000313" key="3">
    <source>
        <dbReference type="Proteomes" id="UP000636479"/>
    </source>
</evidence>
<gene>
    <name evidence="2" type="ORF">MIND_00826200</name>
</gene>
<dbReference type="RefSeq" id="XP_037218174.1">
    <property type="nucleotide sequence ID" value="XM_037364932.1"/>
</dbReference>
<name>A0A8H6W0R1_9AGAR</name>
<dbReference type="Proteomes" id="UP000636479">
    <property type="component" value="Unassembled WGS sequence"/>
</dbReference>
<proteinExistence type="predicted"/>
<feature type="compositionally biased region" description="Low complexity" evidence="1">
    <location>
        <begin position="359"/>
        <end position="368"/>
    </location>
</feature>
<feature type="region of interest" description="Disordered" evidence="1">
    <location>
        <begin position="332"/>
        <end position="368"/>
    </location>
</feature>
<dbReference type="AlphaFoldDB" id="A0A8H6W0R1"/>
<accession>A0A8H6W0R1</accession>